<evidence type="ECO:0000259" key="3">
    <source>
        <dbReference type="SMART" id="SM01017"/>
    </source>
</evidence>
<proteinExistence type="inferred from homology"/>
<dbReference type="RefSeq" id="XP_029961451.1">
    <property type="nucleotide sequence ID" value="XM_030105591.1"/>
</dbReference>
<keyword evidence="5" id="KW-1185">Reference proteome</keyword>
<dbReference type="PANTHER" id="PTHR11188">
    <property type="entry name" value="ARRESTIN DOMAIN CONTAINING PROTEIN"/>
    <property type="match status" value="1"/>
</dbReference>
<dbReference type="Pfam" id="PF00339">
    <property type="entry name" value="Arrestin_N"/>
    <property type="match status" value="1"/>
</dbReference>
<comment type="similarity">
    <text evidence="1">Belongs to the arrestin family.</text>
</comment>
<organism evidence="4 5">
    <name type="scientific">Salarias fasciatus</name>
    <name type="common">Jewelled blenny</name>
    <name type="synonym">Blennius fasciatus</name>
    <dbReference type="NCBI Taxonomy" id="181472"/>
    <lineage>
        <taxon>Eukaryota</taxon>
        <taxon>Metazoa</taxon>
        <taxon>Chordata</taxon>
        <taxon>Craniata</taxon>
        <taxon>Vertebrata</taxon>
        <taxon>Euteleostomi</taxon>
        <taxon>Actinopterygii</taxon>
        <taxon>Neopterygii</taxon>
        <taxon>Teleostei</taxon>
        <taxon>Neoteleostei</taxon>
        <taxon>Acanthomorphata</taxon>
        <taxon>Ovalentaria</taxon>
        <taxon>Blenniimorphae</taxon>
        <taxon>Blenniiformes</taxon>
        <taxon>Blennioidei</taxon>
        <taxon>Blenniidae</taxon>
        <taxon>Salariinae</taxon>
        <taxon>Salarias</taxon>
    </lineage>
</organism>
<dbReference type="GO" id="GO:0007399">
    <property type="term" value="P:nervous system development"/>
    <property type="evidence" value="ECO:0007669"/>
    <property type="project" value="UniProtKB-ARBA"/>
</dbReference>
<dbReference type="OrthoDB" id="7785529at2759"/>
<evidence type="ECO:0000313" key="4">
    <source>
        <dbReference type="Ensembl" id="ENSSFAP00005054749.1"/>
    </source>
</evidence>
<reference evidence="4" key="3">
    <citation type="submission" date="2025-09" db="UniProtKB">
        <authorList>
            <consortium name="Ensembl"/>
        </authorList>
    </citation>
    <scope>IDENTIFICATION</scope>
</reference>
<protein>
    <submittedName>
        <fullName evidence="4">Arrestin domain-containing protein 3-like</fullName>
    </submittedName>
</protein>
<dbReference type="InterPro" id="IPR050357">
    <property type="entry name" value="Arrestin_domain-protein"/>
</dbReference>
<dbReference type="GO" id="GO:0005886">
    <property type="term" value="C:plasma membrane"/>
    <property type="evidence" value="ECO:0007669"/>
    <property type="project" value="TreeGrafter"/>
</dbReference>
<dbReference type="InterPro" id="IPR014752">
    <property type="entry name" value="Arrestin-like_C"/>
</dbReference>
<evidence type="ECO:0000256" key="2">
    <source>
        <dbReference type="SAM" id="MobiDB-lite"/>
    </source>
</evidence>
<feature type="region of interest" description="Disordered" evidence="2">
    <location>
        <begin position="396"/>
        <end position="474"/>
    </location>
</feature>
<dbReference type="Pfam" id="PF02752">
    <property type="entry name" value="Arrestin_C"/>
    <property type="match status" value="1"/>
</dbReference>
<dbReference type="GeneID" id="115398686"/>
<dbReference type="OMA" id="SDMTPKF"/>
<dbReference type="SUPFAM" id="SSF81296">
    <property type="entry name" value="E set domains"/>
    <property type="match status" value="2"/>
</dbReference>
<dbReference type="InterPro" id="IPR011021">
    <property type="entry name" value="Arrestin-like_N"/>
</dbReference>
<reference evidence="4" key="2">
    <citation type="submission" date="2025-08" db="UniProtKB">
        <authorList>
            <consortium name="Ensembl"/>
        </authorList>
    </citation>
    <scope>IDENTIFICATION</scope>
</reference>
<reference evidence="4" key="1">
    <citation type="submission" date="2019-06" db="EMBL/GenBank/DDBJ databases">
        <authorList>
            <consortium name="Wellcome Sanger Institute Data Sharing"/>
        </authorList>
    </citation>
    <scope>NUCLEOTIDE SEQUENCE [LARGE SCALE GENOMIC DNA]</scope>
</reference>
<gene>
    <name evidence="4" type="primary">LOC115398686</name>
</gene>
<name>A0A672JND4_SALFA</name>
<dbReference type="GO" id="GO:0015031">
    <property type="term" value="P:protein transport"/>
    <property type="evidence" value="ECO:0007669"/>
    <property type="project" value="TreeGrafter"/>
</dbReference>
<dbReference type="Proteomes" id="UP000472267">
    <property type="component" value="Chromosome 12"/>
</dbReference>
<dbReference type="AlphaFoldDB" id="A0A672JND4"/>
<evidence type="ECO:0000256" key="1">
    <source>
        <dbReference type="ARBA" id="ARBA00005298"/>
    </source>
</evidence>
<dbReference type="Ensembl" id="ENSSFAT00005056435.1">
    <property type="protein sequence ID" value="ENSSFAP00005054749.1"/>
    <property type="gene ID" value="ENSSFAG00005026034.1"/>
</dbReference>
<dbReference type="InParanoid" id="A0A672JND4"/>
<feature type="compositionally biased region" description="Pro residues" evidence="2">
    <location>
        <begin position="418"/>
        <end position="430"/>
    </location>
</feature>
<dbReference type="GO" id="GO:0005737">
    <property type="term" value="C:cytoplasm"/>
    <property type="evidence" value="ECO:0007669"/>
    <property type="project" value="TreeGrafter"/>
</dbReference>
<dbReference type="Gene3D" id="2.60.40.640">
    <property type="match status" value="2"/>
</dbReference>
<feature type="domain" description="Arrestin C-terminal-like" evidence="3">
    <location>
        <begin position="169"/>
        <end position="296"/>
    </location>
</feature>
<sequence>MPSIKSLTLTYDALNEAASFSEGDTITGRVTLALLKETTVEGLFVKAKGDANVRWTHKSGDRTHTYSSHRRYFKLKQFLIPEDTNETVLRAGNHVYNFSFRIPREGMPSSFKGSHGKIVYCLEAKLSRSWKMDTTAYKEIIFATKAFPNFQALMSPQAGSTRKEIGLFSKGNVNMDVTIDKGAFAAGETIAVVATINNSSSSEMTPKFTLQQQIVYRANGHTKQESNNVQKVADNCISSQTQKEVRCMLRIPKDLMMTIHNCDIISVSYHLKVSLDISFAFDPKVVFPVAIIPRDLARGCQNGRAASPYPAGAAGGPSNSDFPAPRVFMGPYPTAPPAGSYGYAGVQSYSAPPPAYPGNPPVYPGPAGVYPSQPAPGAGAYARPQVPYPYGDPFTSLSSTLHPPPTAPEFVPQACAPTAPPSQPPPPPAPTYNSVPSAPMANYDFLSQTDEAPPSYALLFPSSTPDGNSTSDAK</sequence>
<evidence type="ECO:0000313" key="5">
    <source>
        <dbReference type="Proteomes" id="UP000472267"/>
    </source>
</evidence>
<dbReference type="SMART" id="SM01017">
    <property type="entry name" value="Arrestin_C"/>
    <property type="match status" value="1"/>
</dbReference>
<dbReference type="InterPro" id="IPR011022">
    <property type="entry name" value="Arrestin_C-like"/>
</dbReference>
<dbReference type="InterPro" id="IPR014756">
    <property type="entry name" value="Ig_E-set"/>
</dbReference>
<dbReference type="PANTHER" id="PTHR11188:SF135">
    <property type="entry name" value="ARRESTIN DOMAIN CONTAINING 3-LIKE-RELATED"/>
    <property type="match status" value="1"/>
</dbReference>
<feature type="compositionally biased region" description="Polar residues" evidence="2">
    <location>
        <begin position="461"/>
        <end position="474"/>
    </location>
</feature>
<accession>A0A672JND4</accession>